<reference evidence="2" key="1">
    <citation type="journal article" date="2013" name="Nature">
        <title>Draft genome of the wheat A-genome progenitor Triticum urartu.</title>
        <authorList>
            <person name="Ling H.Q."/>
            <person name="Zhao S."/>
            <person name="Liu D."/>
            <person name="Wang J."/>
            <person name="Sun H."/>
            <person name="Zhang C."/>
            <person name="Fan H."/>
            <person name="Li D."/>
            <person name="Dong L."/>
            <person name="Tao Y."/>
            <person name="Gao C."/>
            <person name="Wu H."/>
            <person name="Li Y."/>
            <person name="Cui Y."/>
            <person name="Guo X."/>
            <person name="Zheng S."/>
            <person name="Wang B."/>
            <person name="Yu K."/>
            <person name="Liang Q."/>
            <person name="Yang W."/>
            <person name="Lou X."/>
            <person name="Chen J."/>
            <person name="Feng M."/>
            <person name="Jian J."/>
            <person name="Zhang X."/>
            <person name="Luo G."/>
            <person name="Jiang Y."/>
            <person name="Liu J."/>
            <person name="Wang Z."/>
            <person name="Sha Y."/>
            <person name="Zhang B."/>
            <person name="Wu H."/>
            <person name="Tang D."/>
            <person name="Shen Q."/>
            <person name="Xue P."/>
            <person name="Zou S."/>
            <person name="Wang X."/>
            <person name="Liu X."/>
            <person name="Wang F."/>
            <person name="Yang Y."/>
            <person name="An X."/>
            <person name="Dong Z."/>
            <person name="Zhang K."/>
            <person name="Zhang X."/>
            <person name="Luo M.C."/>
            <person name="Dvorak J."/>
            <person name="Tong Y."/>
            <person name="Wang J."/>
            <person name="Yang H."/>
            <person name="Li Z."/>
            <person name="Wang D."/>
            <person name="Zhang A."/>
            <person name="Wang J."/>
        </authorList>
    </citation>
    <scope>NUCLEOTIDE SEQUENCE</scope>
    <source>
        <strain evidence="2">cv. G1812</strain>
    </source>
</reference>
<accession>A0A8R7QW54</accession>
<proteinExistence type="predicted"/>
<name>A0A8R7QW54_TRIUA</name>
<dbReference type="Gramene" id="TuG1812G0700000556.01.T05">
    <property type="protein sequence ID" value="TuG1812G0700000556.01.T05.cds469147"/>
    <property type="gene ID" value="TuG1812G0700000556.01"/>
</dbReference>
<evidence type="ECO:0000313" key="2">
    <source>
        <dbReference type="Proteomes" id="UP000015106"/>
    </source>
</evidence>
<dbReference type="Proteomes" id="UP000015106">
    <property type="component" value="Chromosome 7"/>
</dbReference>
<protein>
    <submittedName>
        <fullName evidence="1">Uncharacterized protein</fullName>
    </submittedName>
</protein>
<organism evidence="1 2">
    <name type="scientific">Triticum urartu</name>
    <name type="common">Red wild einkorn</name>
    <name type="synonym">Crithodium urartu</name>
    <dbReference type="NCBI Taxonomy" id="4572"/>
    <lineage>
        <taxon>Eukaryota</taxon>
        <taxon>Viridiplantae</taxon>
        <taxon>Streptophyta</taxon>
        <taxon>Embryophyta</taxon>
        <taxon>Tracheophyta</taxon>
        <taxon>Spermatophyta</taxon>
        <taxon>Magnoliopsida</taxon>
        <taxon>Liliopsida</taxon>
        <taxon>Poales</taxon>
        <taxon>Poaceae</taxon>
        <taxon>BOP clade</taxon>
        <taxon>Pooideae</taxon>
        <taxon>Triticodae</taxon>
        <taxon>Triticeae</taxon>
        <taxon>Triticinae</taxon>
        <taxon>Triticum</taxon>
    </lineage>
</organism>
<keyword evidence="2" id="KW-1185">Reference proteome</keyword>
<reference evidence="1" key="2">
    <citation type="submission" date="2018-03" db="EMBL/GenBank/DDBJ databases">
        <title>The Triticum urartu genome reveals the dynamic nature of wheat genome evolution.</title>
        <authorList>
            <person name="Ling H."/>
            <person name="Ma B."/>
            <person name="Shi X."/>
            <person name="Liu H."/>
            <person name="Dong L."/>
            <person name="Sun H."/>
            <person name="Cao Y."/>
            <person name="Gao Q."/>
            <person name="Zheng S."/>
            <person name="Li Y."/>
            <person name="Yu Y."/>
            <person name="Du H."/>
            <person name="Qi M."/>
            <person name="Li Y."/>
            <person name="Yu H."/>
            <person name="Cui Y."/>
            <person name="Wang N."/>
            <person name="Chen C."/>
            <person name="Wu H."/>
            <person name="Zhao Y."/>
            <person name="Zhang J."/>
            <person name="Li Y."/>
            <person name="Zhou W."/>
            <person name="Zhang B."/>
            <person name="Hu W."/>
            <person name="Eijk M."/>
            <person name="Tang J."/>
            <person name="Witsenboer H."/>
            <person name="Zhao S."/>
            <person name="Li Z."/>
            <person name="Zhang A."/>
            <person name="Wang D."/>
            <person name="Liang C."/>
        </authorList>
    </citation>
    <scope>NUCLEOTIDE SEQUENCE [LARGE SCALE GENOMIC DNA]</scope>
    <source>
        <strain evidence="1">cv. G1812</strain>
    </source>
</reference>
<reference evidence="1" key="3">
    <citation type="submission" date="2022-06" db="UniProtKB">
        <authorList>
            <consortium name="EnsemblPlants"/>
        </authorList>
    </citation>
    <scope>IDENTIFICATION</scope>
</reference>
<evidence type="ECO:0000313" key="1">
    <source>
        <dbReference type="EnsemblPlants" id="TuG1812G0700000556.01.T05.cds469147"/>
    </source>
</evidence>
<dbReference type="EnsemblPlants" id="TuG1812G0700000556.01.T05">
    <property type="protein sequence ID" value="TuG1812G0700000556.01.T05.cds469147"/>
    <property type="gene ID" value="TuG1812G0700000556.01"/>
</dbReference>
<sequence length="32" mass="3634">MAYCFSRRCSSEFSHGSMNLLLHELVICGQVD</sequence>
<dbReference type="AlphaFoldDB" id="A0A8R7QW54"/>